<accession>A0AAE9JTU9</accession>
<feature type="domain" description="PH" evidence="7">
    <location>
        <begin position="297"/>
        <end position="396"/>
    </location>
</feature>
<evidence type="ECO:0000256" key="2">
    <source>
        <dbReference type="ARBA" id="ARBA00022723"/>
    </source>
</evidence>
<feature type="compositionally biased region" description="Polar residues" evidence="5">
    <location>
        <begin position="60"/>
        <end position="72"/>
    </location>
</feature>
<gene>
    <name evidence="8" type="ORF">L5515_019508</name>
</gene>
<dbReference type="EMBL" id="CP092625">
    <property type="protein sequence ID" value="UMM44348.1"/>
    <property type="molecule type" value="Genomic_DNA"/>
</dbReference>
<dbReference type="PANTHER" id="PTHR12673:SF267">
    <property type="entry name" value="PROTEIN CBG10230"/>
    <property type="match status" value="1"/>
</dbReference>
<evidence type="ECO:0000256" key="5">
    <source>
        <dbReference type="SAM" id="MobiDB-lite"/>
    </source>
</evidence>
<dbReference type="Gene3D" id="2.30.29.30">
    <property type="entry name" value="Pleckstrin-homology domain (PH domain)/Phosphotyrosine-binding domain (PTB)"/>
    <property type="match status" value="1"/>
</dbReference>
<keyword evidence="2" id="KW-0479">Metal-binding</keyword>
<dbReference type="InterPro" id="IPR051092">
    <property type="entry name" value="FYVE_RhoGEF_PH"/>
</dbReference>
<dbReference type="PANTHER" id="PTHR12673">
    <property type="entry name" value="FACIOGENITAL DYSPLASIA PROTEIN"/>
    <property type="match status" value="1"/>
</dbReference>
<evidence type="ECO:0000259" key="7">
    <source>
        <dbReference type="SMART" id="SM00233"/>
    </source>
</evidence>
<dbReference type="SMART" id="SM00233">
    <property type="entry name" value="PH"/>
    <property type="match status" value="1"/>
</dbReference>
<evidence type="ECO:0000256" key="1">
    <source>
        <dbReference type="ARBA" id="ARBA00022658"/>
    </source>
</evidence>
<dbReference type="Gene3D" id="3.30.40.10">
    <property type="entry name" value="Zinc/RING finger domain, C3HC4 (zinc finger)"/>
    <property type="match status" value="1"/>
</dbReference>
<feature type="region of interest" description="Disordered" evidence="5">
    <location>
        <begin position="53"/>
        <end position="72"/>
    </location>
</feature>
<reference evidence="8 9" key="1">
    <citation type="submission" date="2022-04" db="EMBL/GenBank/DDBJ databases">
        <title>Chromosome-level reference genomes for two strains of Caenorhabditis briggsae: an improved platform for comparative genomics.</title>
        <authorList>
            <person name="Stevens L."/>
            <person name="Andersen E."/>
        </authorList>
    </citation>
    <scope>NUCLEOTIDE SEQUENCE [LARGE SCALE GENOMIC DNA]</scope>
    <source>
        <strain evidence="8">VX34</strain>
        <tissue evidence="8">Whole-organism</tissue>
    </source>
</reference>
<feature type="region of interest" description="Disordered" evidence="5">
    <location>
        <begin position="1"/>
        <end position="31"/>
    </location>
</feature>
<dbReference type="InterPro" id="IPR000306">
    <property type="entry name" value="Znf_FYVE"/>
</dbReference>
<evidence type="ECO:0000259" key="6">
    <source>
        <dbReference type="SMART" id="SM00064"/>
    </source>
</evidence>
<dbReference type="Pfam" id="PF01363">
    <property type="entry name" value="FYVE"/>
    <property type="match status" value="1"/>
</dbReference>
<proteinExistence type="predicted"/>
<dbReference type="InterPro" id="IPR011011">
    <property type="entry name" value="Znf_FYVE_PHD"/>
</dbReference>
<dbReference type="InterPro" id="IPR001849">
    <property type="entry name" value="PH_domain"/>
</dbReference>
<dbReference type="GO" id="GO:0008270">
    <property type="term" value="F:zinc ion binding"/>
    <property type="evidence" value="ECO:0007669"/>
    <property type="project" value="UniProtKB-KW"/>
</dbReference>
<evidence type="ECO:0000313" key="8">
    <source>
        <dbReference type="EMBL" id="UMM44348.1"/>
    </source>
</evidence>
<sequence>MAYGRKPIDIEDSFDYSSDERSSSPLATRLSEARQGVRDMIAKWNAQECARTAPPPAQYTCETSTSSTEPRQTVRQSISSTAQQFQKNTESEFDAFFKKLRSHHKFLKIVSENLPIFLEKELPKKARKNVEIEQLVKALKGVRSVFEIFDSHKTKDVSQLVIRVGSFVKTCLHALSIAVRVNREVETRREKDEKLGEVLKKFEVQHFMTPYGPSNILSELFTMQQDLEGCGPILRKVMEKIHEEHEKKKLAQEAIQKVENYGSPNADSQKDLQLKMKAVLHKKFQGKLNVYKNARYFIKEGPVKKQSRNKKQTRHLVLFTDLLCVCRLERSWKSKNFNVKKSYFLDINEIQISPDTPEDGEVLEILSAVKSFSFYFEKKEEKTTWENAIRHSQEQASKRIGRKNLEQHMDLKLLKPIQVPKADVTECMIEGCGSSFTMLSKRRSCKNCGIAICSRCVGRAPLANTKYNQGNVCPDCYDKILEDCDAGTLFPDSITDVTKGKLRVKIGKKLRNPSSLFKKPQNFGLKKKNYEERKTDKIAADYVYIRDAKGAEKLRFVYIRKSDYTLRVFKSKSKGTQMGDAKDKNVIMSITIKQEPKLEILFPKSFKKITMKFRAVNHMNFSHFSINPENCEKSMIYCPKRDELLFEAKTLEKCQEACESHEVGGCKYENEEKAASIFELLVSSKVQFKCFVWRFCPLGFETLADIVRGDRNIEMKTSELTKEDIANLIAIWVDYGVVRNFKVSGMNGVSLCDLIKYTHWPMCTKNNNKSVDVVLKDHVAARIELSREEFKITPLHKYR</sequence>
<dbReference type="InterPro" id="IPR011993">
    <property type="entry name" value="PH-like_dom_sf"/>
</dbReference>
<evidence type="ECO:0000313" key="9">
    <source>
        <dbReference type="Proteomes" id="UP000829354"/>
    </source>
</evidence>
<dbReference type="GO" id="GO:0005085">
    <property type="term" value="F:guanyl-nucleotide exchange factor activity"/>
    <property type="evidence" value="ECO:0007669"/>
    <property type="project" value="UniProtKB-KW"/>
</dbReference>
<dbReference type="InterPro" id="IPR013083">
    <property type="entry name" value="Znf_RING/FYVE/PHD"/>
</dbReference>
<keyword evidence="3" id="KW-0863">Zinc-finger</keyword>
<dbReference type="Proteomes" id="UP000829354">
    <property type="component" value="Chromosome X"/>
</dbReference>
<dbReference type="SUPFAM" id="SSF50729">
    <property type="entry name" value="PH domain-like"/>
    <property type="match status" value="1"/>
</dbReference>
<keyword evidence="1" id="KW-0344">Guanine-nucleotide releasing factor</keyword>
<protein>
    <submittedName>
        <fullName evidence="8">Uncharacterized protein</fullName>
    </submittedName>
</protein>
<organism evidence="8 9">
    <name type="scientific">Caenorhabditis briggsae</name>
    <dbReference type="NCBI Taxonomy" id="6238"/>
    <lineage>
        <taxon>Eukaryota</taxon>
        <taxon>Metazoa</taxon>
        <taxon>Ecdysozoa</taxon>
        <taxon>Nematoda</taxon>
        <taxon>Chromadorea</taxon>
        <taxon>Rhabditida</taxon>
        <taxon>Rhabditina</taxon>
        <taxon>Rhabditomorpha</taxon>
        <taxon>Rhabditoidea</taxon>
        <taxon>Rhabditidae</taxon>
        <taxon>Peloderinae</taxon>
        <taxon>Caenorhabditis</taxon>
    </lineage>
</organism>
<dbReference type="SMART" id="SM00064">
    <property type="entry name" value="FYVE"/>
    <property type="match status" value="1"/>
</dbReference>
<evidence type="ECO:0000256" key="3">
    <source>
        <dbReference type="ARBA" id="ARBA00022771"/>
    </source>
</evidence>
<keyword evidence="4" id="KW-0862">Zinc</keyword>
<keyword evidence="9" id="KW-1185">Reference proteome</keyword>
<name>A0AAE9JTU9_CAEBR</name>
<feature type="domain" description="FYVE zinc finger" evidence="6">
    <location>
        <begin position="415"/>
        <end position="482"/>
    </location>
</feature>
<dbReference type="AlphaFoldDB" id="A0AAE9JTU9"/>
<evidence type="ECO:0000256" key="4">
    <source>
        <dbReference type="ARBA" id="ARBA00022833"/>
    </source>
</evidence>
<dbReference type="SUPFAM" id="SSF57903">
    <property type="entry name" value="FYVE/PHD zinc finger"/>
    <property type="match status" value="1"/>
</dbReference>
<dbReference type="CDD" id="cd15723">
    <property type="entry name" value="FYVE_protrudin"/>
    <property type="match status" value="1"/>
</dbReference>